<gene>
    <name evidence="1" type="ORF">F444_02930</name>
</gene>
<evidence type="ECO:0000313" key="2">
    <source>
        <dbReference type="Proteomes" id="UP000028582"/>
    </source>
</evidence>
<reference evidence="1 2" key="1">
    <citation type="submission" date="2013-11" db="EMBL/GenBank/DDBJ databases">
        <title>The Genome Sequence of Phytophthora parasitica P1976.</title>
        <authorList>
            <consortium name="The Broad Institute Genomics Platform"/>
            <person name="Russ C."/>
            <person name="Tyler B."/>
            <person name="Panabieres F."/>
            <person name="Shan W."/>
            <person name="Tripathy S."/>
            <person name="Grunwald N."/>
            <person name="Machado M."/>
            <person name="Johnson C.S."/>
            <person name="Walker B."/>
            <person name="Young S."/>
            <person name="Zeng Q."/>
            <person name="Gargeya S."/>
            <person name="Fitzgerald M."/>
            <person name="Haas B."/>
            <person name="Abouelleil A."/>
            <person name="Allen A.W."/>
            <person name="Alvarado L."/>
            <person name="Arachchi H.M."/>
            <person name="Berlin A.M."/>
            <person name="Chapman S.B."/>
            <person name="Gainer-Dewar J."/>
            <person name="Goldberg J."/>
            <person name="Griggs A."/>
            <person name="Gujja S."/>
            <person name="Hansen M."/>
            <person name="Howarth C."/>
            <person name="Imamovic A."/>
            <person name="Ireland A."/>
            <person name="Larimer J."/>
            <person name="McCowan C."/>
            <person name="Murphy C."/>
            <person name="Pearson M."/>
            <person name="Poon T.W."/>
            <person name="Priest M."/>
            <person name="Roberts A."/>
            <person name="Saif S."/>
            <person name="Shea T."/>
            <person name="Sisk P."/>
            <person name="Sykes S."/>
            <person name="Wortman J."/>
            <person name="Nusbaum C."/>
            <person name="Birren B."/>
        </authorList>
    </citation>
    <scope>NUCLEOTIDE SEQUENCE [LARGE SCALE GENOMIC DNA]</scope>
    <source>
        <strain evidence="1 2">P1976</strain>
    </source>
</reference>
<accession>A0A081AVS0</accession>
<protein>
    <recommendedName>
        <fullName evidence="3">START domain-containing protein</fullName>
    </recommendedName>
</protein>
<dbReference type="Proteomes" id="UP000028582">
    <property type="component" value="Unassembled WGS sequence"/>
</dbReference>
<dbReference type="OrthoDB" id="96073at2759"/>
<evidence type="ECO:0008006" key="3">
    <source>
        <dbReference type="Google" id="ProtNLM"/>
    </source>
</evidence>
<organism evidence="1 2">
    <name type="scientific">Phytophthora nicotianae P1976</name>
    <dbReference type="NCBI Taxonomy" id="1317066"/>
    <lineage>
        <taxon>Eukaryota</taxon>
        <taxon>Sar</taxon>
        <taxon>Stramenopiles</taxon>
        <taxon>Oomycota</taxon>
        <taxon>Peronosporomycetes</taxon>
        <taxon>Peronosporales</taxon>
        <taxon>Peronosporaceae</taxon>
        <taxon>Phytophthora</taxon>
    </lineage>
</organism>
<name>A0A081AVS0_PHYNI</name>
<dbReference type="EMBL" id="ANJA01000587">
    <property type="protein sequence ID" value="ETO82981.1"/>
    <property type="molecule type" value="Genomic_DNA"/>
</dbReference>
<proteinExistence type="predicted"/>
<comment type="caution">
    <text evidence="1">The sequence shown here is derived from an EMBL/GenBank/DDBJ whole genome shotgun (WGS) entry which is preliminary data.</text>
</comment>
<dbReference type="AlphaFoldDB" id="A0A081AVS0"/>
<sequence>MMERKRLRGVPYSTQLQRRKRVWTNALQLEVQALSSQLAELQAARQDRIKDVATGTNDSDTSTSQWRRLAAIESEKRCQAEKLNRELKSLLTEQLKLRAPVLKMIRRKEVLEGIEFVLQLQPKVQQPLREPNFGDLVLDEMESSLDWLRLDTDTMLSVVDDSTKVSFRWQHIPLSNCIQSSSITPVSCTVQQIGEMLWRHASNTKKASDSSFRYVRRKTPTPLDMNAVASMVEGVLCSNAVSTFRKYDEGDRIILVGSTKWFLPSGQLLLQDYSWTVISPSPGNGQEACMMRHCYKLEMARPSPTCITEEQKLMFHTVSSKMRNAYQAMQDHLLSSAVLG</sequence>
<evidence type="ECO:0000313" key="1">
    <source>
        <dbReference type="EMBL" id="ETO82981.1"/>
    </source>
</evidence>